<dbReference type="EMBL" id="APBN01000002">
    <property type="protein sequence ID" value="EMT53795.1"/>
    <property type="molecule type" value="Genomic_DNA"/>
</dbReference>
<dbReference type="STRING" id="1300222.I532_07265"/>
<evidence type="ECO:0008006" key="3">
    <source>
        <dbReference type="Google" id="ProtNLM"/>
    </source>
</evidence>
<sequence length="85" mass="9921">MAKPYLCPTCKSNRMRFTVIEQTPRYVRLDPQSGELVAELSRDELDTFHQPYKGESYMIQCGICGTTEQEERFIKMAEHMQGQRS</sequence>
<proteinExistence type="predicted"/>
<evidence type="ECO:0000313" key="2">
    <source>
        <dbReference type="Proteomes" id="UP000012081"/>
    </source>
</evidence>
<accession>M8EE77</accession>
<keyword evidence="2" id="KW-1185">Reference proteome</keyword>
<dbReference type="OrthoDB" id="2382008at2"/>
<gene>
    <name evidence="1" type="ORF">I532_07265</name>
</gene>
<organism evidence="1 2">
    <name type="scientific">Brevibacillus borstelensis AK1</name>
    <dbReference type="NCBI Taxonomy" id="1300222"/>
    <lineage>
        <taxon>Bacteria</taxon>
        <taxon>Bacillati</taxon>
        <taxon>Bacillota</taxon>
        <taxon>Bacilli</taxon>
        <taxon>Bacillales</taxon>
        <taxon>Paenibacillaceae</taxon>
        <taxon>Brevibacillus</taxon>
    </lineage>
</organism>
<dbReference type="GeneID" id="89500316"/>
<dbReference type="AlphaFoldDB" id="M8EE77"/>
<evidence type="ECO:0000313" key="1">
    <source>
        <dbReference type="EMBL" id="EMT53795.1"/>
    </source>
</evidence>
<dbReference type="RefSeq" id="WP_003387331.1">
    <property type="nucleotide sequence ID" value="NZ_APBN01000002.1"/>
</dbReference>
<name>M8EE77_9BACL</name>
<protein>
    <recommendedName>
        <fullName evidence="3">DNA alkylation repair protein</fullName>
    </recommendedName>
</protein>
<dbReference type="Proteomes" id="UP000012081">
    <property type="component" value="Unassembled WGS sequence"/>
</dbReference>
<dbReference type="PATRIC" id="fig|1300222.3.peg.1492"/>
<reference evidence="1 2" key="1">
    <citation type="submission" date="2013-03" db="EMBL/GenBank/DDBJ databases">
        <title>Assembly of a new bacterial strain Brevibacillus borstelensis AK1.</title>
        <authorList>
            <person name="Rajan I."/>
            <person name="PoliReddy D."/>
            <person name="Sugumar T."/>
            <person name="Rathinam K."/>
            <person name="Alqarawi S."/>
            <person name="Khalil A.B."/>
            <person name="Sivakumar N."/>
        </authorList>
    </citation>
    <scope>NUCLEOTIDE SEQUENCE [LARGE SCALE GENOMIC DNA]</scope>
    <source>
        <strain evidence="1 2">AK1</strain>
    </source>
</reference>
<comment type="caution">
    <text evidence="1">The sequence shown here is derived from an EMBL/GenBank/DDBJ whole genome shotgun (WGS) entry which is preliminary data.</text>
</comment>